<comment type="caution">
    <text evidence="1">The sequence shown here is derived from an EMBL/GenBank/DDBJ whole genome shotgun (WGS) entry which is preliminary data.</text>
</comment>
<proteinExistence type="predicted"/>
<dbReference type="EMBL" id="UPSH01000001">
    <property type="protein sequence ID" value="VBB17928.1"/>
    <property type="molecule type" value="Genomic_DNA"/>
</dbReference>
<evidence type="ECO:0000313" key="1">
    <source>
        <dbReference type="EMBL" id="VBB17928.1"/>
    </source>
</evidence>
<keyword evidence="2" id="KW-1185">Reference proteome</keyword>
<dbReference type="Proteomes" id="UP000594342">
    <property type="component" value="Unassembled WGS sequence"/>
</dbReference>
<organism evidence="1 2">
    <name type="scientific">Yasminevirus sp. GU-2018</name>
    <dbReference type="NCBI Taxonomy" id="2420051"/>
    <lineage>
        <taxon>Viruses</taxon>
        <taxon>Varidnaviria</taxon>
        <taxon>Bamfordvirae</taxon>
        <taxon>Nucleocytoviricota</taxon>
        <taxon>Megaviricetes</taxon>
        <taxon>Imitervirales</taxon>
        <taxon>Mimiviridae</taxon>
        <taxon>Klosneuvirinae</taxon>
        <taxon>Yasminevirus</taxon>
        <taxon>Yasminevirus saudimassiliense</taxon>
    </lineage>
</organism>
<name>A0A5K0U7J6_9VIRU</name>
<gene>
    <name evidence="1" type="ORF">YASMINEVIRUS_391</name>
</gene>
<protein>
    <submittedName>
        <fullName evidence="1">Uncharacterized protein</fullName>
    </submittedName>
</protein>
<reference evidence="1 2" key="1">
    <citation type="submission" date="2018-10" db="EMBL/GenBank/DDBJ databases">
        <authorList>
            <consortium name="IHU Genomes"/>
        </authorList>
    </citation>
    <scope>NUCLEOTIDE SEQUENCE [LARGE SCALE GENOMIC DNA]</scope>
    <source>
        <strain evidence="1 2">A1</strain>
    </source>
</reference>
<accession>A0A5K0U7J6</accession>
<sequence length="301" mass="35364">MKKIGILVFWWTKGEGEPKNYSIYKYDPSYDKIIGEIIDACLTRRNKYSQPEYHRVINVSSYDDIVASLNSVSNYAVSEYNLESFFEGIDPNSKDKYNYINMLERDDELSVLTLDETKLRAWRVKPDKEILEEINELILTLKLRKSLDSVKQIVDEQISYHEQNEFKESFISSMNEFVDENRIQNKKVREILDSFKVNDIQFERTDYVVKAEWDFTLLEDINIKVTQSGEYSSPNTYIRVKSRSINIQMYDNDSYSLDEESVEEFKKIVCSKLKPGKAESIVLSKVIKHLLETLVGQCTYF</sequence>
<evidence type="ECO:0000313" key="2">
    <source>
        <dbReference type="Proteomes" id="UP000594342"/>
    </source>
</evidence>